<keyword evidence="1" id="KW-0472">Membrane</keyword>
<gene>
    <name evidence="2" type="ORF">Rai3103_01125</name>
</gene>
<dbReference type="AlphaFoldDB" id="A0A5Q2F786"/>
<reference evidence="2 3" key="1">
    <citation type="submission" date="2019-10" db="EMBL/GenBank/DDBJ databases">
        <title>Genomic analysis of Raineyella sp. CBA3103.</title>
        <authorList>
            <person name="Roh S.W."/>
        </authorList>
    </citation>
    <scope>NUCLEOTIDE SEQUENCE [LARGE SCALE GENOMIC DNA]</scope>
    <source>
        <strain evidence="2 3">CBA3103</strain>
    </source>
</reference>
<name>A0A5Q2F786_9ACTN</name>
<dbReference type="EMBL" id="CP045725">
    <property type="protein sequence ID" value="QGF22518.1"/>
    <property type="molecule type" value="Genomic_DNA"/>
</dbReference>
<feature type="transmembrane region" description="Helical" evidence="1">
    <location>
        <begin position="20"/>
        <end position="44"/>
    </location>
</feature>
<evidence type="ECO:0000313" key="2">
    <source>
        <dbReference type="EMBL" id="QGF22518.1"/>
    </source>
</evidence>
<accession>A0A5Q2F786</accession>
<feature type="transmembrane region" description="Helical" evidence="1">
    <location>
        <begin position="50"/>
        <end position="69"/>
    </location>
</feature>
<organism evidence="2 3">
    <name type="scientific">Raineyella fluvialis</name>
    <dbReference type="NCBI Taxonomy" id="2662261"/>
    <lineage>
        <taxon>Bacteria</taxon>
        <taxon>Bacillati</taxon>
        <taxon>Actinomycetota</taxon>
        <taxon>Actinomycetes</taxon>
        <taxon>Propionibacteriales</taxon>
        <taxon>Propionibacteriaceae</taxon>
        <taxon>Raineyella</taxon>
    </lineage>
</organism>
<evidence type="ECO:0000313" key="3">
    <source>
        <dbReference type="Proteomes" id="UP000386847"/>
    </source>
</evidence>
<keyword evidence="3" id="KW-1185">Reference proteome</keyword>
<dbReference type="KEGG" id="rain:Rai3103_01125"/>
<sequence length="172" mass="18256">MESFVVHIDRKRWADMRRNVRLGLAGSVVIGFGGGAWLTIAGIVGARQTSLVPGILLLLLGVGAAWSLLQRKHQTISASGSPVLFSLDHAGLHLDPGEGADPLERDWDAFRITWPERTGSYLEVSPADAPARRWPVLVTDAARPALAAAIAELSGGSSTLGDDSHPAPRPAR</sequence>
<keyword evidence="1" id="KW-1133">Transmembrane helix</keyword>
<proteinExistence type="predicted"/>
<keyword evidence="1" id="KW-0812">Transmembrane</keyword>
<dbReference type="RefSeq" id="WP_153571028.1">
    <property type="nucleotide sequence ID" value="NZ_CP045725.1"/>
</dbReference>
<dbReference type="Proteomes" id="UP000386847">
    <property type="component" value="Chromosome"/>
</dbReference>
<protein>
    <submittedName>
        <fullName evidence="2">Uncharacterized protein</fullName>
    </submittedName>
</protein>
<evidence type="ECO:0000256" key="1">
    <source>
        <dbReference type="SAM" id="Phobius"/>
    </source>
</evidence>